<reference evidence="4" key="1">
    <citation type="journal article" date="2019" name="Sci. Rep.">
        <title>Draft genome of Tanacetum cinerariifolium, the natural source of mosquito coil.</title>
        <authorList>
            <person name="Yamashiro T."/>
            <person name="Shiraishi A."/>
            <person name="Satake H."/>
            <person name="Nakayama K."/>
        </authorList>
    </citation>
    <scope>NUCLEOTIDE SEQUENCE</scope>
</reference>
<dbReference type="EMBL" id="BKCJ010007765">
    <property type="protein sequence ID" value="GEU78895.1"/>
    <property type="molecule type" value="Genomic_DNA"/>
</dbReference>
<feature type="compositionally biased region" description="Basic residues" evidence="1">
    <location>
        <begin position="1626"/>
        <end position="1638"/>
    </location>
</feature>
<evidence type="ECO:0000259" key="3">
    <source>
        <dbReference type="Pfam" id="PF25597"/>
    </source>
</evidence>
<dbReference type="Pfam" id="PF25597">
    <property type="entry name" value="SH3_retrovirus"/>
    <property type="match status" value="1"/>
</dbReference>
<comment type="caution">
    <text evidence="4">The sequence shown here is derived from an EMBL/GenBank/DDBJ whole genome shotgun (WGS) entry which is preliminary data.</text>
</comment>
<feature type="region of interest" description="Disordered" evidence="1">
    <location>
        <begin position="1622"/>
        <end position="1676"/>
    </location>
</feature>
<dbReference type="InterPro" id="IPR013103">
    <property type="entry name" value="RVT_2"/>
</dbReference>
<evidence type="ECO:0000259" key="2">
    <source>
        <dbReference type="Pfam" id="PF07727"/>
    </source>
</evidence>
<feature type="compositionally biased region" description="Basic and acidic residues" evidence="1">
    <location>
        <begin position="1811"/>
        <end position="1844"/>
    </location>
</feature>
<proteinExistence type="predicted"/>
<gene>
    <name evidence="4" type="ORF">Tci_050873</name>
</gene>
<dbReference type="PANTHER" id="PTHR11439:SF442">
    <property type="entry name" value="CYSTEINE-RICH RLK (RECEPTOR-LIKE PROTEIN KINASE) 8"/>
    <property type="match status" value="1"/>
</dbReference>
<protein>
    <recommendedName>
        <fullName evidence="5">Reverse transcriptase Ty1/copia-type domain-containing protein</fullName>
    </recommendedName>
</protein>
<feature type="domain" description="Reverse transcriptase Ty1/copia-type" evidence="2">
    <location>
        <begin position="1248"/>
        <end position="1362"/>
    </location>
</feature>
<feature type="domain" description="Reverse transcriptase Ty1/copia-type" evidence="2">
    <location>
        <begin position="175"/>
        <end position="337"/>
    </location>
</feature>
<feature type="region of interest" description="Disordered" evidence="1">
    <location>
        <begin position="1811"/>
        <end position="1849"/>
    </location>
</feature>
<dbReference type="InterPro" id="IPR057670">
    <property type="entry name" value="SH3_retrovirus"/>
</dbReference>
<accession>A0A6L2N2I4</accession>
<organism evidence="4">
    <name type="scientific">Tanacetum cinerariifolium</name>
    <name type="common">Dalmatian daisy</name>
    <name type="synonym">Chrysanthemum cinerariifolium</name>
    <dbReference type="NCBI Taxonomy" id="118510"/>
    <lineage>
        <taxon>Eukaryota</taxon>
        <taxon>Viridiplantae</taxon>
        <taxon>Streptophyta</taxon>
        <taxon>Embryophyta</taxon>
        <taxon>Tracheophyta</taxon>
        <taxon>Spermatophyta</taxon>
        <taxon>Magnoliopsida</taxon>
        <taxon>eudicotyledons</taxon>
        <taxon>Gunneridae</taxon>
        <taxon>Pentapetalae</taxon>
        <taxon>asterids</taxon>
        <taxon>campanulids</taxon>
        <taxon>Asterales</taxon>
        <taxon>Asteraceae</taxon>
        <taxon>Asteroideae</taxon>
        <taxon>Anthemideae</taxon>
        <taxon>Anthemidinae</taxon>
        <taxon>Tanacetum</taxon>
    </lineage>
</organism>
<feature type="domain" description="Retroviral polymerase SH3-like" evidence="3">
    <location>
        <begin position="16"/>
        <end position="79"/>
    </location>
</feature>
<dbReference type="Pfam" id="PF07727">
    <property type="entry name" value="RVT_2"/>
    <property type="match status" value="2"/>
</dbReference>
<evidence type="ECO:0000256" key="1">
    <source>
        <dbReference type="SAM" id="MobiDB-lite"/>
    </source>
</evidence>
<dbReference type="CDD" id="cd09272">
    <property type="entry name" value="RNase_HI_RT_Ty1"/>
    <property type="match status" value="2"/>
</dbReference>
<feature type="compositionally biased region" description="Basic and acidic residues" evidence="1">
    <location>
        <begin position="1640"/>
        <end position="1659"/>
    </location>
</feature>
<dbReference type="PANTHER" id="PTHR11439">
    <property type="entry name" value="GAG-POL-RELATED RETROTRANSPOSON"/>
    <property type="match status" value="1"/>
</dbReference>
<sequence length="2086" mass="235887">MRIDDYSTSNAPVIRAAVRVSDPKLKTLSERGIECILVGYDEHSKAFRFYVIEPNDSVAINSIIESRDAIFDEQRFSSVPRPSQRSLVKGTEDSGGLVVSERVTDEIDDPKTFDEAIKSQDVALWINDEMDSIMRNNTWVLTDLPPGCKPLCCKWIFKRKLKVDGTVEKFKARLIDVKTTFLNGEPEKEVYMNQPLGFIMPGNEHKVCKLIKSLYGLKQAPKQWHPKFDEVILSNGYLLNQAKNCLYSKFDASAKGVIICLYIDDMLIFGTDQVQVDLTKEFLSSRFSMKDMEEPYVIFGIRIKHESNGIAISQSHYIEKVLKKFNYFDCTLVSTPLDTCEKPMPNRGLAVSQLEYSKVIGCLMYSMTCTRPDIAFAVEKLSRLVYSGYPSVLEVAGKEAEWLKNLLLDIPLWVKPIAPISIRCNSATTLAKAYSQMYNGKSRHLGVRHSMIHELITNGMVSIEIVRSQQNLADHLTKGLARDLVIKSAEGMGLKVLPPQGSWTLGLKTFMNWIWTHGYVIVSEAFKCLKTCVYLPSDIRFVFIQYKTRLRRRFESIKTNKSLDPIMLRDIEENDECTIPTESELQDFVNAEMTMMRSISVGGGLEEEVNALDDLDSDAEPVGFVNSLPEKWLTLSQGLNANHTQTLDLADIYESQAEPKIQKDYKAEYKKTKAKLALLEANPSTSQTPKTFQPKNKGLVAESFKWNEKEVSDDEEVTQVKEDHRTSDHEMYIASLKRSENYKAQPYQNYPECEIYGSYDHFTSGHNRVIHIRGGVLGESYQSSKSSIGVKCNTCGSTVYSTNDHNEFDHFKRENNVPEVIAPNEHETPHTEDAEVPDVPQFHISNQASTSSNLVPLDRWSKDQHIELVNISINLGEGMLTRSMTAKLTPASASECLFVDFLSEIEPKKVMESSNNQNKGEGFTSSINKDALDANMEENASQPFVVRTNFGFSTCDVKSMYVLPTEGNGDAIVFNIILNVLNIAKIFGISFKTFTDIEDLMTRIEMGKHEAVWLGMTEERCKDVMDSMFTTWKRLMDDNPSVVSNVYVDKTREPSHEYPIVQAVDINLKTTSYARAASTSAKDQLKVNSNFHPLVADPVFNDVNIPIPCKFIEKVNLEADLVDVVTIGILLLTGDGFTKETIRVDPPISTTSNVVTPIIEKTNDSFQMVGKKKMRKGKSKSTNGGQFAGPSVKQIVRYEANTNISAPKKGATNMEKDKEEDVENVYDKSANLFNTKTGGSSSFTVVAGSKWVFRNKKDKHGITIKNKVRLVAQGYSQEEEIDYDETFTPVARMEAIKIFLTFATYMNFTVFQMDVKSAFLNGKLKEEIYVKQPHVFKSSEFPNYVCKLDKALYGLKQAPRACPMCKILDQSKGITSNYCEKNPQVPERKSTSGACQILGGKLVCWSAKKQQYVAMSSVAAEYVAAARCCASIVWMKYQLSNYDIHYKMVPIFWDNTSAIDISNNSVLHSRTKHIDIREFWCTAFATHPNPPTDDFKVHPLKEYTIKFLMMNGKNPLTLHFKTLIEFTGLDYAKDAYVSHPSHEVVKAELAEIVENPILSDRTPILKIAFPMGWRILFTFVIQDESFRISPTIISNSNYSKDPSKVTPVKLITFMSQGLEASESLSQKRKKSKFKKPSTKTKSDKEEVFVARDDMEKDTQADEEANQSSSPIKDKLEPSHILETQVSDFESSSPDLKKYDNIIPLTERQLVRYLKKVSRVLFKKLTNEQCGQHKEVVFSYADLMSSIKGYYEENVDHGEQTNKFIDAAMNSLDKNSIARGGILNALNGVTETPKPFRMLLKKIMYLTRKRENVTHDATEKPPSHTEGETEDMETKNKEEKPKEPKMAVPVSSVKPIETPTPKVQPITIIITYQPKISQAPKRVDKGNKIATDDVEPQVKLVPASRVVREDPGEPVRKATEQARLLAITKPEVVKVVRKEAEKIGINHERITSAKEGEMFKKAQDDELKVLNKEKSKKHRKHKFENYRRYKKIKKIPKELKIQSTLPAPILEQASSKSSKRKRKHMELEPEVKVPGLDCDKSLPESVPFVNNMVIEELKFSSVIPSNGLNDQDPRECQVLPEAKKVDC</sequence>
<name>A0A6L2N2I4_TANCI</name>
<dbReference type="SUPFAM" id="SSF56672">
    <property type="entry name" value="DNA/RNA polymerases"/>
    <property type="match status" value="1"/>
</dbReference>
<evidence type="ECO:0008006" key="5">
    <source>
        <dbReference type="Google" id="ProtNLM"/>
    </source>
</evidence>
<evidence type="ECO:0000313" key="4">
    <source>
        <dbReference type="EMBL" id="GEU78895.1"/>
    </source>
</evidence>
<dbReference type="InterPro" id="IPR043502">
    <property type="entry name" value="DNA/RNA_pol_sf"/>
</dbReference>